<protein>
    <submittedName>
        <fullName evidence="2">Uncharacterized protein</fullName>
    </submittedName>
</protein>
<dbReference type="EMBL" id="HBHT01006273">
    <property type="protein sequence ID" value="CAD9948430.1"/>
    <property type="molecule type" value="Transcribed_RNA"/>
</dbReference>
<feature type="compositionally biased region" description="Basic residues" evidence="1">
    <location>
        <begin position="7"/>
        <end position="17"/>
    </location>
</feature>
<accession>A0A7S2VEL8</accession>
<feature type="region of interest" description="Disordered" evidence="1">
    <location>
        <begin position="1"/>
        <end position="39"/>
    </location>
</feature>
<feature type="region of interest" description="Disordered" evidence="1">
    <location>
        <begin position="208"/>
        <end position="228"/>
    </location>
</feature>
<name>A0A7S2VEL8_9STRA</name>
<evidence type="ECO:0000313" key="2">
    <source>
        <dbReference type="EMBL" id="CAD9948430.1"/>
    </source>
</evidence>
<dbReference type="AlphaFoldDB" id="A0A7S2VEL8"/>
<reference evidence="2" key="1">
    <citation type="submission" date="2021-01" db="EMBL/GenBank/DDBJ databases">
        <authorList>
            <person name="Corre E."/>
            <person name="Pelletier E."/>
            <person name="Niang G."/>
            <person name="Scheremetjew M."/>
            <person name="Finn R."/>
            <person name="Kale V."/>
            <person name="Holt S."/>
            <person name="Cochrane G."/>
            <person name="Meng A."/>
            <person name="Brown T."/>
            <person name="Cohen L."/>
        </authorList>
    </citation>
    <scope>NUCLEOTIDE SEQUENCE</scope>
    <source>
        <strain evidence="2">CCMP125</strain>
    </source>
</reference>
<feature type="compositionally biased region" description="Polar residues" evidence="1">
    <location>
        <begin position="18"/>
        <end position="27"/>
    </location>
</feature>
<proteinExistence type="predicted"/>
<organism evidence="2">
    <name type="scientific">Entomoneis paludosa</name>
    <dbReference type="NCBI Taxonomy" id="265537"/>
    <lineage>
        <taxon>Eukaryota</taxon>
        <taxon>Sar</taxon>
        <taxon>Stramenopiles</taxon>
        <taxon>Ochrophyta</taxon>
        <taxon>Bacillariophyta</taxon>
        <taxon>Bacillariophyceae</taxon>
        <taxon>Bacillariophycidae</taxon>
        <taxon>Entomoneidaceae</taxon>
        <taxon>Entomoneis</taxon>
    </lineage>
</organism>
<feature type="compositionally biased region" description="Acidic residues" evidence="1">
    <location>
        <begin position="212"/>
        <end position="228"/>
    </location>
</feature>
<sequence>MAATTHNKTKQVKRAPTKKSSSATSGRNHNKKKSAGGGLTHNLKILRALALQYALGQTTGGVDKKRVQGMAGIVDKKVFDTVAGILKNKKGWIQYDSKTTMSLTEAGREEVERHFGPDELKVVTASNDMYHDKIKEGLKSAKSREIFDLLKDGKAYTKEEMANALGLEINKSFGTYLSGLSRFTEKMAGGQKYRLSDDVFPCGRPTTRIMADDNDDDLTDEVEEQQAL</sequence>
<gene>
    <name evidence="2" type="ORF">APAL1065_LOCUS4167</name>
</gene>
<evidence type="ECO:0000256" key="1">
    <source>
        <dbReference type="SAM" id="MobiDB-lite"/>
    </source>
</evidence>